<gene>
    <name evidence="3" type="ORF">VV02_01340</name>
</gene>
<dbReference type="Pfam" id="PF25906">
    <property type="entry name" value="PucR-like_N"/>
    <property type="match status" value="1"/>
</dbReference>
<evidence type="ECO:0000313" key="3">
    <source>
        <dbReference type="EMBL" id="AKU18536.1"/>
    </source>
</evidence>
<organism evidence="3 4">
    <name type="scientific">Luteipulveratus mongoliensis</name>
    <dbReference type="NCBI Taxonomy" id="571913"/>
    <lineage>
        <taxon>Bacteria</taxon>
        <taxon>Bacillati</taxon>
        <taxon>Actinomycetota</taxon>
        <taxon>Actinomycetes</taxon>
        <taxon>Micrococcales</taxon>
        <taxon>Dermacoccaceae</taxon>
        <taxon>Luteipulveratus</taxon>
    </lineage>
</organism>
<dbReference type="Pfam" id="PF13556">
    <property type="entry name" value="HTH_30"/>
    <property type="match status" value="1"/>
</dbReference>
<dbReference type="KEGG" id="lmoi:VV02_01340"/>
<feature type="domain" description="PucR-like N-terminal" evidence="2">
    <location>
        <begin position="14"/>
        <end position="180"/>
    </location>
</feature>
<evidence type="ECO:0000259" key="1">
    <source>
        <dbReference type="Pfam" id="PF13556"/>
    </source>
</evidence>
<proteinExistence type="predicted"/>
<name>A0A0K1JP98_9MICO</name>
<reference evidence="3 4" key="1">
    <citation type="submission" date="2015-03" db="EMBL/GenBank/DDBJ databases">
        <title>Luteipulveratus halotolerans sp. nov., a novel actinobacterium (Dermacoccaceae) from Sarawak, Malaysia.</title>
        <authorList>
            <person name="Juboi H."/>
            <person name="Basik A."/>
            <person name="Shamsul S.S."/>
            <person name="Arnold P."/>
            <person name="Schmitt E.K."/>
            <person name="Sanglier J.-J."/>
            <person name="Yeo T."/>
        </authorList>
    </citation>
    <scope>NUCLEOTIDE SEQUENCE [LARGE SCALE GENOMIC DNA]</scope>
    <source>
        <strain evidence="3 4">MN07-A0370</strain>
    </source>
</reference>
<dbReference type="PATRIC" id="fig|571913.6.peg.276"/>
<dbReference type="EMBL" id="CP011112">
    <property type="protein sequence ID" value="AKU18536.1"/>
    <property type="molecule type" value="Genomic_DNA"/>
</dbReference>
<protein>
    <submittedName>
        <fullName evidence="3">Transcriptional regulator</fullName>
    </submittedName>
</protein>
<dbReference type="RefSeq" id="WP_052596402.1">
    <property type="nucleotide sequence ID" value="NZ_CP011112.1"/>
</dbReference>
<feature type="domain" description="PucR C-terminal helix-turn-helix" evidence="1">
    <location>
        <begin position="334"/>
        <end position="391"/>
    </location>
</feature>
<dbReference type="Gene3D" id="1.10.10.2840">
    <property type="entry name" value="PucR C-terminal helix-turn-helix domain"/>
    <property type="match status" value="1"/>
</dbReference>
<keyword evidence="4" id="KW-1185">Reference proteome</keyword>
<dbReference type="InterPro" id="IPR025736">
    <property type="entry name" value="PucR_C-HTH_dom"/>
</dbReference>
<dbReference type="OrthoDB" id="5243741at2"/>
<dbReference type="PANTHER" id="PTHR33744:SF1">
    <property type="entry name" value="DNA-BINDING TRANSCRIPTIONAL ACTIVATOR ADER"/>
    <property type="match status" value="1"/>
</dbReference>
<evidence type="ECO:0000259" key="2">
    <source>
        <dbReference type="Pfam" id="PF25906"/>
    </source>
</evidence>
<dbReference type="PANTHER" id="PTHR33744">
    <property type="entry name" value="CARBOHYDRATE DIACID REGULATOR"/>
    <property type="match status" value="1"/>
</dbReference>
<dbReference type="STRING" id="571913.VV02_01340"/>
<accession>A0A0K1JP98</accession>
<dbReference type="AlphaFoldDB" id="A0A0K1JP98"/>
<dbReference type="InterPro" id="IPR058663">
    <property type="entry name" value="PucR-like_N"/>
</dbReference>
<sequence>MPDAELPRSTDLVLPPDVIDRLRDQLPHVAERVVAAVIDEVPSYASAFAGGMLETIENAVQLALAGFLRIAAAGPGGDPARPLRASVDGAYVLGQGEASSGRSMDALLAAYRVGARVAWRDLAEVAVAAGLDASSLVRFAELVFAYIDTLSASSVSGHADELAAAGRVRERRRERLATALLAERDEDTLIALAERAEWPVPQTLTAVVLPAERISAITAQLGSGCLRAIDDTGELSSAILLVPDADGPGRRHVLRALAGRSAYVGPVRPWRAAAVSYRRALSAQALGLADGSPLDTEEHLAELVLYADREAHADLRARALAPLAGQTPATAARLAETLRSWLLHQGRRDDVAAELHVHAQTVRYRMGQVREIFGDRLQDPDAVRDLVLALSAPEP</sequence>
<dbReference type="InterPro" id="IPR042070">
    <property type="entry name" value="PucR_C-HTH_sf"/>
</dbReference>
<evidence type="ECO:0000313" key="4">
    <source>
        <dbReference type="Proteomes" id="UP000066480"/>
    </source>
</evidence>
<dbReference type="Proteomes" id="UP000066480">
    <property type="component" value="Chromosome"/>
</dbReference>
<dbReference type="InterPro" id="IPR051448">
    <property type="entry name" value="CdaR-like_regulators"/>
</dbReference>